<dbReference type="CDD" id="cd17870">
    <property type="entry name" value="GPN1"/>
    <property type="match status" value="1"/>
</dbReference>
<keyword evidence="10" id="KW-1185">Reference proteome</keyword>
<dbReference type="EC" id="3.6.5.-" evidence="7"/>
<reference evidence="9" key="1">
    <citation type="journal article" date="2023" name="Genome Biol. Evol.">
        <title>First Whole Genome Sequence and Flow Cytometry Genome Size Data for the Lichen-Forming Fungus Ramalina farinacea (Ascomycota).</title>
        <authorList>
            <person name="Llewellyn T."/>
            <person name="Mian S."/>
            <person name="Hill R."/>
            <person name="Leitch I.J."/>
            <person name="Gaya E."/>
        </authorList>
    </citation>
    <scope>NUCLEOTIDE SEQUENCE</scope>
    <source>
        <strain evidence="9">LIQ254RAFAR</strain>
    </source>
</reference>
<name>A0AA43QRA2_9LECA</name>
<dbReference type="GO" id="GO:0005634">
    <property type="term" value="C:nucleus"/>
    <property type="evidence" value="ECO:0007669"/>
    <property type="project" value="UniProtKB-SubCell"/>
</dbReference>
<comment type="subunit">
    <text evidence="7">Binds to RNA polymerase II.</text>
</comment>
<evidence type="ECO:0000256" key="6">
    <source>
        <dbReference type="ARBA" id="ARBA00023134"/>
    </source>
</evidence>
<gene>
    <name evidence="9" type="ORF">OHK93_001921</name>
</gene>
<dbReference type="Gene3D" id="3.40.50.300">
    <property type="entry name" value="P-loop containing nucleotide triphosphate hydrolases"/>
    <property type="match status" value="1"/>
</dbReference>
<accession>A0AA43QRA2</accession>
<dbReference type="Pfam" id="PF03029">
    <property type="entry name" value="ATP_bind_1"/>
    <property type="match status" value="1"/>
</dbReference>
<dbReference type="PRINTS" id="PR00449">
    <property type="entry name" value="RASTRNSFRMNG"/>
</dbReference>
<dbReference type="InterPro" id="IPR004130">
    <property type="entry name" value="Gpn"/>
</dbReference>
<keyword evidence="2 7" id="KW-0963">Cytoplasm</keyword>
<comment type="caution">
    <text evidence="9">The sequence shown here is derived from an EMBL/GenBank/DDBJ whole genome shotgun (WGS) entry which is preliminary data.</text>
</comment>
<feature type="compositionally biased region" description="Basic and acidic residues" evidence="8">
    <location>
        <begin position="273"/>
        <end position="304"/>
    </location>
</feature>
<evidence type="ECO:0000256" key="7">
    <source>
        <dbReference type="RuleBase" id="RU365059"/>
    </source>
</evidence>
<proteinExistence type="inferred from homology"/>
<keyword evidence="3" id="KW-0597">Phosphoprotein</keyword>
<dbReference type="SUPFAM" id="SSF52540">
    <property type="entry name" value="P-loop containing nucleoside triphosphate hydrolases"/>
    <property type="match status" value="1"/>
</dbReference>
<evidence type="ECO:0000313" key="10">
    <source>
        <dbReference type="Proteomes" id="UP001161017"/>
    </source>
</evidence>
<evidence type="ECO:0000256" key="5">
    <source>
        <dbReference type="ARBA" id="ARBA00022801"/>
    </source>
</evidence>
<organism evidence="9 10">
    <name type="scientific">Ramalina farinacea</name>
    <dbReference type="NCBI Taxonomy" id="258253"/>
    <lineage>
        <taxon>Eukaryota</taxon>
        <taxon>Fungi</taxon>
        <taxon>Dikarya</taxon>
        <taxon>Ascomycota</taxon>
        <taxon>Pezizomycotina</taxon>
        <taxon>Lecanoromycetes</taxon>
        <taxon>OSLEUM clade</taxon>
        <taxon>Lecanoromycetidae</taxon>
        <taxon>Lecanorales</taxon>
        <taxon>Lecanorineae</taxon>
        <taxon>Ramalinaceae</taxon>
        <taxon>Ramalina</taxon>
    </lineage>
</organism>
<sequence length="391" mass="43450">MATEKPVAIVCVGMAGSGKTTFMQRINSHLHSKRDPPYVINLDPAVRNVPFESNIDIRDSLNYKEVMKEYNLGPNGGILTSLNIFSTKIDQIINILEKRTAPNPETPKAKPIRNIIVDTPGQIEVFVWSASGSILLDSLASSFPTVIAYIIDTPRTSSTSTFMSNMLYACSILYKTKLPMILVFNKTDVRDAEFAKEWMTDFESFQAALRAEEASGNGGGSGYMGTLLNSMSLMLEEFYKHLSVVGVSSMTGQGVDDFFSAVKEKAQVFQRDYQPELDKRREQAKQMKTDKKDRELGKMMKDMEVSDSVTGQKGPAKPVQRHHVDTVSDLEDSDSEPEAKLVEPDGEGSEEGEDEEGLTKRYKDALGDEGQNSKQSASEESFARYLRQGQM</sequence>
<dbReference type="EMBL" id="JAPUFD010000012">
    <property type="protein sequence ID" value="MDI1490717.1"/>
    <property type="molecule type" value="Genomic_DNA"/>
</dbReference>
<dbReference type="InterPro" id="IPR030230">
    <property type="entry name" value="Gpn1/Npa3/XAB1"/>
</dbReference>
<evidence type="ECO:0000256" key="4">
    <source>
        <dbReference type="ARBA" id="ARBA00022741"/>
    </source>
</evidence>
<dbReference type="PANTHER" id="PTHR21231:SF8">
    <property type="entry name" value="GPN-LOOP GTPASE 1"/>
    <property type="match status" value="1"/>
</dbReference>
<dbReference type="InterPro" id="IPR027417">
    <property type="entry name" value="P-loop_NTPase"/>
</dbReference>
<dbReference type="PANTHER" id="PTHR21231">
    <property type="entry name" value="XPA-BINDING PROTEIN 1-RELATED"/>
    <property type="match status" value="1"/>
</dbReference>
<dbReference type="AlphaFoldDB" id="A0AA43QRA2"/>
<dbReference type="FunFam" id="3.40.50.300:FF:000579">
    <property type="entry name" value="GPN-loop GTPase"/>
    <property type="match status" value="1"/>
</dbReference>
<evidence type="ECO:0000256" key="3">
    <source>
        <dbReference type="ARBA" id="ARBA00022553"/>
    </source>
</evidence>
<evidence type="ECO:0000256" key="1">
    <source>
        <dbReference type="ARBA" id="ARBA00005290"/>
    </source>
</evidence>
<evidence type="ECO:0000256" key="2">
    <source>
        <dbReference type="ARBA" id="ARBA00022490"/>
    </source>
</evidence>
<evidence type="ECO:0000256" key="8">
    <source>
        <dbReference type="SAM" id="MobiDB-lite"/>
    </source>
</evidence>
<comment type="similarity">
    <text evidence="1 7">Belongs to the GPN-loop GTPase family.</text>
</comment>
<dbReference type="GO" id="GO:0005525">
    <property type="term" value="F:GTP binding"/>
    <property type="evidence" value="ECO:0007669"/>
    <property type="project" value="UniProtKB-KW"/>
</dbReference>
<comment type="function">
    <text evidence="7">Small GTPase required for proper nuclear import of RNA polymerase II (RNAPII). May act at an RNAP assembly step prior to nuclear import.</text>
</comment>
<dbReference type="GO" id="GO:0003924">
    <property type="term" value="F:GTPase activity"/>
    <property type="evidence" value="ECO:0007669"/>
    <property type="project" value="InterPro"/>
</dbReference>
<comment type="subcellular location">
    <subcellularLocation>
        <location evidence="7">Cytoplasm</location>
    </subcellularLocation>
    <subcellularLocation>
        <location evidence="7">Nucleus</location>
    </subcellularLocation>
</comment>
<evidence type="ECO:0000313" key="9">
    <source>
        <dbReference type="EMBL" id="MDI1490717.1"/>
    </source>
</evidence>
<feature type="compositionally biased region" description="Polar residues" evidence="8">
    <location>
        <begin position="370"/>
        <end position="379"/>
    </location>
</feature>
<keyword evidence="4 7" id="KW-0547">Nucleotide-binding</keyword>
<feature type="region of interest" description="Disordered" evidence="8">
    <location>
        <begin position="273"/>
        <end position="391"/>
    </location>
</feature>
<dbReference type="Proteomes" id="UP001161017">
    <property type="component" value="Unassembled WGS sequence"/>
</dbReference>
<feature type="compositionally biased region" description="Acidic residues" evidence="8">
    <location>
        <begin position="344"/>
        <end position="356"/>
    </location>
</feature>
<feature type="compositionally biased region" description="Basic and acidic residues" evidence="8">
    <location>
        <begin position="357"/>
        <end position="366"/>
    </location>
</feature>
<keyword evidence="5 7" id="KW-0378">Hydrolase</keyword>
<dbReference type="GO" id="GO:0005737">
    <property type="term" value="C:cytoplasm"/>
    <property type="evidence" value="ECO:0007669"/>
    <property type="project" value="UniProtKB-SubCell"/>
</dbReference>
<protein>
    <recommendedName>
        <fullName evidence="7">GPN-loop GTPase</fullName>
        <ecNumber evidence="7">3.6.5.-</ecNumber>
    </recommendedName>
</protein>
<keyword evidence="6 7" id="KW-0342">GTP-binding</keyword>